<evidence type="ECO:0000259" key="4">
    <source>
        <dbReference type="PROSITE" id="PS51118"/>
    </source>
</evidence>
<protein>
    <submittedName>
        <fullName evidence="5">Helix-turn-helix domain-containing protein</fullName>
    </submittedName>
</protein>
<dbReference type="InterPro" id="IPR002577">
    <property type="entry name" value="HTH_HxlR"/>
</dbReference>
<keyword evidence="6" id="KW-1185">Reference proteome</keyword>
<evidence type="ECO:0000256" key="1">
    <source>
        <dbReference type="ARBA" id="ARBA00023015"/>
    </source>
</evidence>
<dbReference type="EMBL" id="BAAAHP010000178">
    <property type="protein sequence ID" value="GAA0897009.1"/>
    <property type="molecule type" value="Genomic_DNA"/>
</dbReference>
<accession>A0ABP3YPU1</accession>
<feature type="domain" description="HTH hxlR-type" evidence="4">
    <location>
        <begin position="16"/>
        <end position="112"/>
    </location>
</feature>
<evidence type="ECO:0000256" key="2">
    <source>
        <dbReference type="ARBA" id="ARBA00023125"/>
    </source>
</evidence>
<evidence type="ECO:0000313" key="6">
    <source>
        <dbReference type="Proteomes" id="UP001499967"/>
    </source>
</evidence>
<organism evidence="5 6">
    <name type="scientific">Pseudonocardia zijingensis</name>
    <dbReference type="NCBI Taxonomy" id="153376"/>
    <lineage>
        <taxon>Bacteria</taxon>
        <taxon>Bacillati</taxon>
        <taxon>Actinomycetota</taxon>
        <taxon>Actinomycetes</taxon>
        <taxon>Pseudonocardiales</taxon>
        <taxon>Pseudonocardiaceae</taxon>
        <taxon>Pseudonocardia</taxon>
    </lineage>
</organism>
<gene>
    <name evidence="5" type="ORF">GCM10009559_56830</name>
</gene>
<keyword evidence="3" id="KW-0804">Transcription</keyword>
<dbReference type="Proteomes" id="UP001499967">
    <property type="component" value="Unassembled WGS sequence"/>
</dbReference>
<dbReference type="Pfam" id="PF01638">
    <property type="entry name" value="HxlR"/>
    <property type="match status" value="1"/>
</dbReference>
<dbReference type="PROSITE" id="PS51118">
    <property type="entry name" value="HTH_HXLR"/>
    <property type="match status" value="1"/>
</dbReference>
<sequence length="151" mass="16758">MQPIEAGHRRWTDPHCPVARAVDLVGDRWSLLIVRDAVEGTRTFTDFQRNLGVAKNILTDRLRRLGDHGVLRRQAAASGRRQEYVLTDAGHELFTVIVALRQWGEAHAFDAGEPHSVLVDDETGTPVPPLRVERPDGVALTGMNTHVEKVG</sequence>
<dbReference type="PANTHER" id="PTHR33204">
    <property type="entry name" value="TRANSCRIPTIONAL REGULATOR, MARR FAMILY"/>
    <property type="match status" value="1"/>
</dbReference>
<keyword evidence="2" id="KW-0238">DNA-binding</keyword>
<proteinExistence type="predicted"/>
<dbReference type="PANTHER" id="PTHR33204:SF18">
    <property type="entry name" value="TRANSCRIPTIONAL REGULATORY PROTEIN"/>
    <property type="match status" value="1"/>
</dbReference>
<comment type="caution">
    <text evidence="5">The sequence shown here is derived from an EMBL/GenBank/DDBJ whole genome shotgun (WGS) entry which is preliminary data.</text>
</comment>
<dbReference type="InterPro" id="IPR036388">
    <property type="entry name" value="WH-like_DNA-bd_sf"/>
</dbReference>
<keyword evidence="1" id="KW-0805">Transcription regulation</keyword>
<dbReference type="Gene3D" id="1.10.10.10">
    <property type="entry name" value="Winged helix-like DNA-binding domain superfamily/Winged helix DNA-binding domain"/>
    <property type="match status" value="1"/>
</dbReference>
<evidence type="ECO:0000256" key="3">
    <source>
        <dbReference type="ARBA" id="ARBA00023163"/>
    </source>
</evidence>
<name>A0ABP3YPU1_9PSEU</name>
<reference evidence="6" key="1">
    <citation type="journal article" date="2019" name="Int. J. Syst. Evol. Microbiol.">
        <title>The Global Catalogue of Microorganisms (GCM) 10K type strain sequencing project: providing services to taxonomists for standard genome sequencing and annotation.</title>
        <authorList>
            <consortium name="The Broad Institute Genomics Platform"/>
            <consortium name="The Broad Institute Genome Sequencing Center for Infectious Disease"/>
            <person name="Wu L."/>
            <person name="Ma J."/>
        </authorList>
    </citation>
    <scope>NUCLEOTIDE SEQUENCE [LARGE SCALE GENOMIC DNA]</scope>
    <source>
        <strain evidence="6">JCM 11117</strain>
    </source>
</reference>
<dbReference type="InterPro" id="IPR036390">
    <property type="entry name" value="WH_DNA-bd_sf"/>
</dbReference>
<dbReference type="SUPFAM" id="SSF46785">
    <property type="entry name" value="Winged helix' DNA-binding domain"/>
    <property type="match status" value="1"/>
</dbReference>
<dbReference type="RefSeq" id="WP_343944687.1">
    <property type="nucleotide sequence ID" value="NZ_BAAAHP010000178.1"/>
</dbReference>
<evidence type="ECO:0000313" key="5">
    <source>
        <dbReference type="EMBL" id="GAA0897009.1"/>
    </source>
</evidence>